<feature type="domain" description="Peptidase C45 hydrolase" evidence="1">
    <location>
        <begin position="130"/>
        <end position="371"/>
    </location>
</feature>
<accession>A0ABR4PLI3</accession>
<dbReference type="Gene3D" id="3.60.60.10">
    <property type="entry name" value="Penicillin V Acylase, Chain A"/>
    <property type="match status" value="1"/>
</dbReference>
<dbReference type="Pfam" id="PF03417">
    <property type="entry name" value="AAT"/>
    <property type="match status" value="1"/>
</dbReference>
<dbReference type="PANTHER" id="PTHR34180">
    <property type="entry name" value="PEPTIDASE C45"/>
    <property type="match status" value="1"/>
</dbReference>
<comment type="caution">
    <text evidence="2">The sequence shown here is derived from an EMBL/GenBank/DDBJ whole genome shotgun (WGS) entry which is preliminary data.</text>
</comment>
<dbReference type="Gene3D" id="1.10.10.2120">
    <property type="match status" value="1"/>
</dbReference>
<gene>
    <name evidence="2" type="ORF">PVAG01_03476</name>
</gene>
<dbReference type="EMBL" id="JBFCZG010000003">
    <property type="protein sequence ID" value="KAL3424195.1"/>
    <property type="molecule type" value="Genomic_DNA"/>
</dbReference>
<sequence length="382" mass="41365">MATEINPRVVPCRGSSSFEIGHCHGIAAKSQIHSSIENYREFFFSTTHLKWDAIQKVAQEYLPAILENPYSKHLVEEMKGIAEGAAVGFSDILALNVRSEIALAVAPRAAPPDACSAFTLTSSEEESDSKTRWLAQNWDWKGSQLKNMILLDIEYPKGCHLLTITEAGIVGKIGFNQYGAGVTLNAIRASGTDRTKLPIHLLLRLVLESTSVEEALNVVKSSGGAGSSGHLLVCDEDTAVGVEVSPYGYGLLQPGDTSSLATQETRERSLITHTNHWISKPPPAGFEEIPWLVDTTSRNERVHELASSLKETLVEEDVVAVLKDTENGCGAISRPVDPSAVGTPWEGMTTVFGIVMNLSKRTALIIFGQPSEGGNEELRLSL</sequence>
<proteinExistence type="predicted"/>
<protein>
    <recommendedName>
        <fullName evidence="1">Peptidase C45 hydrolase domain-containing protein</fullName>
    </recommendedName>
</protein>
<dbReference type="InterPro" id="IPR047794">
    <property type="entry name" value="C45_proenzyme-like"/>
</dbReference>
<dbReference type="InterPro" id="IPR047801">
    <property type="entry name" value="Peptidase_C45"/>
</dbReference>
<dbReference type="InterPro" id="IPR005079">
    <property type="entry name" value="Peptidase_C45_hydrolase"/>
</dbReference>
<organism evidence="2 3">
    <name type="scientific">Phlyctema vagabunda</name>
    <dbReference type="NCBI Taxonomy" id="108571"/>
    <lineage>
        <taxon>Eukaryota</taxon>
        <taxon>Fungi</taxon>
        <taxon>Dikarya</taxon>
        <taxon>Ascomycota</taxon>
        <taxon>Pezizomycotina</taxon>
        <taxon>Leotiomycetes</taxon>
        <taxon>Helotiales</taxon>
        <taxon>Dermateaceae</taxon>
        <taxon>Phlyctema</taxon>
    </lineage>
</organism>
<dbReference type="NCBIfam" id="NF040521">
    <property type="entry name" value="C45_proenzyme"/>
    <property type="match status" value="1"/>
</dbReference>
<dbReference type="Proteomes" id="UP001629113">
    <property type="component" value="Unassembled WGS sequence"/>
</dbReference>
<name>A0ABR4PLI3_9HELO</name>
<evidence type="ECO:0000313" key="2">
    <source>
        <dbReference type="EMBL" id="KAL3424195.1"/>
    </source>
</evidence>
<evidence type="ECO:0000259" key="1">
    <source>
        <dbReference type="Pfam" id="PF03417"/>
    </source>
</evidence>
<keyword evidence="3" id="KW-1185">Reference proteome</keyword>
<dbReference type="PANTHER" id="PTHR34180:SF1">
    <property type="entry name" value="BETA-ALANYL-DOPAMINE_CARCININE HYDROLASE"/>
    <property type="match status" value="1"/>
</dbReference>
<evidence type="ECO:0000313" key="3">
    <source>
        <dbReference type="Proteomes" id="UP001629113"/>
    </source>
</evidence>
<reference evidence="2 3" key="1">
    <citation type="submission" date="2024-06" db="EMBL/GenBank/DDBJ databases">
        <title>Complete genome of Phlyctema vagabunda strain 19-DSS-EL-015.</title>
        <authorList>
            <person name="Fiorenzani C."/>
        </authorList>
    </citation>
    <scope>NUCLEOTIDE SEQUENCE [LARGE SCALE GENOMIC DNA]</scope>
    <source>
        <strain evidence="2 3">19-DSS-EL-015</strain>
    </source>
</reference>